<feature type="region of interest" description="Disordered" evidence="1">
    <location>
        <begin position="60"/>
        <end position="96"/>
    </location>
</feature>
<organism evidence="2">
    <name type="scientific">Tanacetum cinerariifolium</name>
    <name type="common">Dalmatian daisy</name>
    <name type="synonym">Chrysanthemum cinerariifolium</name>
    <dbReference type="NCBI Taxonomy" id="118510"/>
    <lineage>
        <taxon>Eukaryota</taxon>
        <taxon>Viridiplantae</taxon>
        <taxon>Streptophyta</taxon>
        <taxon>Embryophyta</taxon>
        <taxon>Tracheophyta</taxon>
        <taxon>Spermatophyta</taxon>
        <taxon>Magnoliopsida</taxon>
        <taxon>eudicotyledons</taxon>
        <taxon>Gunneridae</taxon>
        <taxon>Pentapetalae</taxon>
        <taxon>asterids</taxon>
        <taxon>campanulids</taxon>
        <taxon>Asterales</taxon>
        <taxon>Asteraceae</taxon>
        <taxon>Asteroideae</taxon>
        <taxon>Anthemideae</taxon>
        <taxon>Anthemidinae</taxon>
        <taxon>Tanacetum</taxon>
    </lineage>
</organism>
<evidence type="ECO:0000313" key="2">
    <source>
        <dbReference type="EMBL" id="GFA65980.1"/>
    </source>
</evidence>
<sequence length="179" mass="20158">MQIAGVAIRDTPRESMPKKKTPAKVERGKGTDLLSNASLFKASQVKEALKKIKKDSHMLHASGLGDGVGLQPKVPNEFKDKSTGRDEGTGAKLGVPDMMLNLMHSDSEKMDFDDDENINVNRNDDEEEEHEEEYSFEFDDDEEEYNEIYKDVDVQSLDTKREKEKKGDAEMTDADKNVS</sequence>
<feature type="compositionally biased region" description="Basic and acidic residues" evidence="1">
    <location>
        <begin position="147"/>
        <end position="179"/>
    </location>
</feature>
<feature type="compositionally biased region" description="Basic and acidic residues" evidence="1">
    <location>
        <begin position="76"/>
        <end position="89"/>
    </location>
</feature>
<dbReference type="AlphaFoldDB" id="A0A699JZC1"/>
<comment type="caution">
    <text evidence="2">The sequence shown here is derived from an EMBL/GenBank/DDBJ whole genome shotgun (WGS) entry which is preliminary data.</text>
</comment>
<reference evidence="2" key="1">
    <citation type="journal article" date="2019" name="Sci. Rep.">
        <title>Draft genome of Tanacetum cinerariifolium, the natural source of mosquito coil.</title>
        <authorList>
            <person name="Yamashiro T."/>
            <person name="Shiraishi A."/>
            <person name="Satake H."/>
            <person name="Nakayama K."/>
        </authorList>
    </citation>
    <scope>NUCLEOTIDE SEQUENCE</scope>
</reference>
<gene>
    <name evidence="2" type="ORF">Tci_637952</name>
</gene>
<feature type="compositionally biased region" description="Acidic residues" evidence="1">
    <location>
        <begin position="124"/>
        <end position="146"/>
    </location>
</feature>
<name>A0A699JZC1_TANCI</name>
<feature type="region of interest" description="Disordered" evidence="1">
    <location>
        <begin position="1"/>
        <end position="30"/>
    </location>
</feature>
<feature type="region of interest" description="Disordered" evidence="1">
    <location>
        <begin position="108"/>
        <end position="179"/>
    </location>
</feature>
<evidence type="ECO:0000256" key="1">
    <source>
        <dbReference type="SAM" id="MobiDB-lite"/>
    </source>
</evidence>
<protein>
    <submittedName>
        <fullName evidence="2">Uncharacterized protein</fullName>
    </submittedName>
</protein>
<dbReference type="EMBL" id="BKCJ010463786">
    <property type="protein sequence ID" value="GFA65980.1"/>
    <property type="molecule type" value="Genomic_DNA"/>
</dbReference>
<proteinExistence type="predicted"/>
<accession>A0A699JZC1</accession>
<feature type="compositionally biased region" description="Basic and acidic residues" evidence="1">
    <location>
        <begin position="10"/>
        <end position="30"/>
    </location>
</feature>